<dbReference type="InterPro" id="IPR000909">
    <property type="entry name" value="PLipase_C_PInositol-sp_X_dom"/>
</dbReference>
<feature type="compositionally biased region" description="Low complexity" evidence="3">
    <location>
        <begin position="171"/>
        <end position="181"/>
    </location>
</feature>
<dbReference type="SUPFAM" id="SSF51695">
    <property type="entry name" value="PLC-like phosphodiesterases"/>
    <property type="match status" value="1"/>
</dbReference>
<dbReference type="RefSeq" id="XP_025427921.1">
    <property type="nucleotide sequence ID" value="XM_025575791.1"/>
</dbReference>
<dbReference type="GO" id="GO:0016042">
    <property type="term" value="P:lipid catabolic process"/>
    <property type="evidence" value="ECO:0007669"/>
    <property type="project" value="UniProtKB-KW"/>
</dbReference>
<dbReference type="CDD" id="cd00275">
    <property type="entry name" value="C2_PLC_like"/>
    <property type="match status" value="1"/>
</dbReference>
<dbReference type="Pfam" id="PF00168">
    <property type="entry name" value="C2"/>
    <property type="match status" value="1"/>
</dbReference>
<dbReference type="InterPro" id="IPR001192">
    <property type="entry name" value="PI-PLC_fam"/>
</dbReference>
<sequence>MEGVTRQTSHVTLCASSSHSVNKAGTTGSRSSAFSPPVITYLDKLYSSLIASPQPLDFLQEVQHEEAPRDAATSGKASAKNPLASLADFYAYMASPAADAMKPAGQPDLSAPITDYYISSSHNTYLTGNQLYSDANASAYTNVLLRGGRCVEIDIWDGKASSDSSLKEETSSSSSSSSSDESSSDEAATRPQMPRRRKSKMERLRKATESHPRLHAISEEIGRFEGFLGHHRSLSGSKPPATSSEPQTLEVSKNSPEDSIQIPARPEPRVLHGHTLTKEASFRDVCYAIRDSAFVTSDLPVIVSLEVHACHEQQHAMVEIMEEAWKGMLIEVTPEVVAARTPPPLEELKRKILIKVKYVAPDHEDKDEDPEEEEKQVYLKHVQTLKQKGDLSSPTSTAAEAPDAAAPAPHKPSKIVQALSKLAVFTKGFHFKDFTQPEAKVPSHVFSLSENAVREAHIKDPNALFEHNRHFFMRVYPKGLRVGSSNMDPGFFWRRGAQMVALNWQNLDKGMMLNSGMFAGEPGWVLKPPGYRSSDADSVIVQRRQLNLSIEFVAGQNLPLPPGQTIDKKFHPYVSCILHLDTPDDDSGDSASDDESDSEKAGYKRTTKTATGSNPDFENQKIEFPPVPNVVEDLSFVRFKIKDDEFFRDSLAGWACIRLSRLQQGYRLVHIYDRSGADTGGVLLVRITKTMT</sequence>
<dbReference type="GO" id="GO:0004435">
    <property type="term" value="F:phosphatidylinositol-4,5-bisphosphate phospholipase C activity"/>
    <property type="evidence" value="ECO:0007669"/>
    <property type="project" value="UniProtKB-EC"/>
</dbReference>
<dbReference type="Gene3D" id="2.60.40.150">
    <property type="entry name" value="C2 domain"/>
    <property type="match status" value="1"/>
</dbReference>
<dbReference type="Proteomes" id="UP000248349">
    <property type="component" value="Unassembled WGS sequence"/>
</dbReference>
<keyword evidence="2" id="KW-0378">Hydrolase</keyword>
<dbReference type="InterPro" id="IPR001711">
    <property type="entry name" value="PLipase_C_Pinositol-sp_Y"/>
</dbReference>
<evidence type="ECO:0000256" key="3">
    <source>
        <dbReference type="SAM" id="MobiDB-lite"/>
    </source>
</evidence>
<protein>
    <recommendedName>
        <fullName evidence="2">Phosphoinositide phospholipase C</fullName>
        <ecNumber evidence="2">3.1.4.11</ecNumber>
    </recommendedName>
</protein>
<evidence type="ECO:0000313" key="6">
    <source>
        <dbReference type="EMBL" id="PYH41939.1"/>
    </source>
</evidence>
<dbReference type="InterPro" id="IPR035892">
    <property type="entry name" value="C2_domain_sf"/>
</dbReference>
<dbReference type="GeneID" id="37077019"/>
<dbReference type="OrthoDB" id="269822at2759"/>
<proteinExistence type="predicted"/>
<dbReference type="PRINTS" id="PR00390">
    <property type="entry name" value="PHPHLIPASEC"/>
</dbReference>
<dbReference type="SMART" id="SM00148">
    <property type="entry name" value="PLCXc"/>
    <property type="match status" value="1"/>
</dbReference>
<dbReference type="PROSITE" id="PS50004">
    <property type="entry name" value="C2"/>
    <property type="match status" value="1"/>
</dbReference>
<dbReference type="Pfam" id="PF00388">
    <property type="entry name" value="PI-PLC-X"/>
    <property type="match status" value="1"/>
</dbReference>
<evidence type="ECO:0000256" key="1">
    <source>
        <dbReference type="ARBA" id="ARBA00023224"/>
    </source>
</evidence>
<dbReference type="FunFam" id="3.20.20.190:FF:000060">
    <property type="entry name" value="Phosphoinositide phospholipase C"/>
    <property type="match status" value="1"/>
</dbReference>
<dbReference type="InterPro" id="IPR017946">
    <property type="entry name" value="PLC-like_Pdiesterase_TIM-brl"/>
</dbReference>
<evidence type="ECO:0000313" key="7">
    <source>
        <dbReference type="Proteomes" id="UP000248349"/>
    </source>
</evidence>
<feature type="domain" description="C2" evidence="4">
    <location>
        <begin position="528"/>
        <end position="672"/>
    </location>
</feature>
<feature type="domain" description="PI-PLC Y-box" evidence="5">
    <location>
        <begin position="419"/>
        <end position="532"/>
    </location>
</feature>
<gene>
    <name evidence="6" type="ORF">BP01DRAFT_359915</name>
</gene>
<dbReference type="FunFam" id="3.20.20.190:FF:000044">
    <property type="entry name" value="Phosphoinositide phospholipase C"/>
    <property type="match status" value="1"/>
</dbReference>
<dbReference type="SMART" id="SM00149">
    <property type="entry name" value="PLCYc"/>
    <property type="match status" value="1"/>
</dbReference>
<keyword evidence="7" id="KW-1185">Reference proteome</keyword>
<dbReference type="Pfam" id="PF00387">
    <property type="entry name" value="PI-PLC-Y"/>
    <property type="match status" value="1"/>
</dbReference>
<dbReference type="Gene3D" id="3.20.20.190">
    <property type="entry name" value="Phosphatidylinositol (PI) phosphodiesterase"/>
    <property type="match status" value="2"/>
</dbReference>
<dbReference type="SMART" id="SM00239">
    <property type="entry name" value="C2"/>
    <property type="match status" value="1"/>
</dbReference>
<feature type="region of interest" description="Disordered" evidence="3">
    <location>
        <begin position="229"/>
        <end position="263"/>
    </location>
</feature>
<dbReference type="EMBL" id="KZ821257">
    <property type="protein sequence ID" value="PYH41939.1"/>
    <property type="molecule type" value="Genomic_DNA"/>
</dbReference>
<feature type="compositionally biased region" description="Basic and acidic residues" evidence="3">
    <location>
        <begin position="201"/>
        <end position="216"/>
    </location>
</feature>
<dbReference type="GO" id="GO:0048015">
    <property type="term" value="P:phosphatidylinositol-mediated signaling"/>
    <property type="evidence" value="ECO:0007669"/>
    <property type="project" value="TreeGrafter"/>
</dbReference>
<keyword evidence="1" id="KW-0807">Transducer</keyword>
<dbReference type="STRING" id="1450539.A0A318Z4H7"/>
<dbReference type="CDD" id="cd08598">
    <property type="entry name" value="PI-PLC1c_yeast"/>
    <property type="match status" value="1"/>
</dbReference>
<dbReference type="EC" id="3.1.4.11" evidence="2"/>
<dbReference type="PANTHER" id="PTHR10336:SF82">
    <property type="entry name" value="PHOSPHOINOSITIDE PHOSPHOLIPASE C"/>
    <property type="match status" value="1"/>
</dbReference>
<name>A0A318Z4H7_9EURO</name>
<keyword evidence="2" id="KW-0442">Lipid degradation</keyword>
<feature type="compositionally biased region" description="Acidic residues" evidence="3">
    <location>
        <begin position="584"/>
        <end position="597"/>
    </location>
</feature>
<keyword evidence="2" id="KW-0443">Lipid metabolism</keyword>
<feature type="region of interest" description="Disordered" evidence="3">
    <location>
        <begin position="161"/>
        <end position="216"/>
    </location>
</feature>
<dbReference type="InterPro" id="IPR000008">
    <property type="entry name" value="C2_dom"/>
</dbReference>
<dbReference type="AlphaFoldDB" id="A0A318Z4H7"/>
<reference evidence="6 7" key="1">
    <citation type="submission" date="2016-12" db="EMBL/GenBank/DDBJ databases">
        <title>The genomes of Aspergillus section Nigri reveals drivers in fungal speciation.</title>
        <authorList>
            <consortium name="DOE Joint Genome Institute"/>
            <person name="Vesth T.C."/>
            <person name="Nybo J."/>
            <person name="Theobald S."/>
            <person name="Brandl J."/>
            <person name="Frisvad J.C."/>
            <person name="Nielsen K.F."/>
            <person name="Lyhne E.K."/>
            <person name="Kogle M.E."/>
            <person name="Kuo A."/>
            <person name="Riley R."/>
            <person name="Clum A."/>
            <person name="Nolan M."/>
            <person name="Lipzen A."/>
            <person name="Salamov A."/>
            <person name="Henrissat B."/>
            <person name="Wiebenga A."/>
            <person name="De Vries R.P."/>
            <person name="Grigoriev I.V."/>
            <person name="Mortensen U.H."/>
            <person name="Andersen M.R."/>
            <person name="Baker S.E."/>
        </authorList>
    </citation>
    <scope>NUCLEOTIDE SEQUENCE [LARGE SCALE GENOMIC DNA]</scope>
    <source>
        <strain evidence="6 7">JOP 1030-1</strain>
    </source>
</reference>
<dbReference type="PROSITE" id="PS50008">
    <property type="entry name" value="PIPLC_Y_DOMAIN"/>
    <property type="match status" value="1"/>
</dbReference>
<dbReference type="SUPFAM" id="SSF49562">
    <property type="entry name" value="C2 domain (Calcium/lipid-binding domain, CaLB)"/>
    <property type="match status" value="1"/>
</dbReference>
<evidence type="ECO:0000259" key="5">
    <source>
        <dbReference type="PROSITE" id="PS50008"/>
    </source>
</evidence>
<comment type="catalytic activity">
    <reaction evidence="2">
        <text>a 1,2-diacyl-sn-glycero-3-phospho-(1D-myo-inositol-4,5-bisphosphate) + H2O = 1D-myo-inositol 1,4,5-trisphosphate + a 1,2-diacyl-sn-glycerol + H(+)</text>
        <dbReference type="Rhea" id="RHEA:33179"/>
        <dbReference type="ChEBI" id="CHEBI:15377"/>
        <dbReference type="ChEBI" id="CHEBI:15378"/>
        <dbReference type="ChEBI" id="CHEBI:17815"/>
        <dbReference type="ChEBI" id="CHEBI:58456"/>
        <dbReference type="ChEBI" id="CHEBI:203600"/>
        <dbReference type="EC" id="3.1.4.11"/>
    </reaction>
</comment>
<feature type="region of interest" description="Disordered" evidence="3">
    <location>
        <begin position="1"/>
        <end position="30"/>
    </location>
</feature>
<evidence type="ECO:0000259" key="4">
    <source>
        <dbReference type="PROSITE" id="PS50004"/>
    </source>
</evidence>
<feature type="compositionally biased region" description="Polar residues" evidence="3">
    <location>
        <begin position="608"/>
        <end position="617"/>
    </location>
</feature>
<dbReference type="PROSITE" id="PS50007">
    <property type="entry name" value="PIPLC_X_DOMAIN"/>
    <property type="match status" value="1"/>
</dbReference>
<feature type="compositionally biased region" description="Low complexity" evidence="3">
    <location>
        <begin position="392"/>
        <end position="408"/>
    </location>
</feature>
<dbReference type="GO" id="GO:0051209">
    <property type="term" value="P:release of sequestered calcium ion into cytosol"/>
    <property type="evidence" value="ECO:0007669"/>
    <property type="project" value="TreeGrafter"/>
</dbReference>
<feature type="compositionally biased region" description="Polar residues" evidence="3">
    <location>
        <begin position="234"/>
        <end position="258"/>
    </location>
</feature>
<accession>A0A318Z4H7</accession>
<evidence type="ECO:0000256" key="2">
    <source>
        <dbReference type="RuleBase" id="RU361133"/>
    </source>
</evidence>
<dbReference type="PANTHER" id="PTHR10336">
    <property type="entry name" value="PHOSPHOINOSITIDE-SPECIFIC PHOSPHOLIPASE C FAMILY PROTEIN"/>
    <property type="match status" value="1"/>
</dbReference>
<feature type="region of interest" description="Disordered" evidence="3">
    <location>
        <begin position="386"/>
        <end position="412"/>
    </location>
</feature>
<feature type="region of interest" description="Disordered" evidence="3">
    <location>
        <begin position="584"/>
        <end position="621"/>
    </location>
</feature>
<organism evidence="6 7">
    <name type="scientific">Aspergillus saccharolyticus JOP 1030-1</name>
    <dbReference type="NCBI Taxonomy" id="1450539"/>
    <lineage>
        <taxon>Eukaryota</taxon>
        <taxon>Fungi</taxon>
        <taxon>Dikarya</taxon>
        <taxon>Ascomycota</taxon>
        <taxon>Pezizomycotina</taxon>
        <taxon>Eurotiomycetes</taxon>
        <taxon>Eurotiomycetidae</taxon>
        <taxon>Eurotiales</taxon>
        <taxon>Aspergillaceae</taxon>
        <taxon>Aspergillus</taxon>
        <taxon>Aspergillus subgen. Circumdati</taxon>
    </lineage>
</organism>